<dbReference type="InterPro" id="IPR052061">
    <property type="entry name" value="PTE-AB_protein"/>
</dbReference>
<feature type="region of interest" description="Disordered" evidence="1">
    <location>
        <begin position="1"/>
        <end position="22"/>
    </location>
</feature>
<feature type="domain" description="Thioesterase" evidence="2">
    <location>
        <begin position="147"/>
        <end position="226"/>
    </location>
</feature>
<dbReference type="InterPro" id="IPR006683">
    <property type="entry name" value="Thioestr_dom"/>
</dbReference>
<dbReference type="RefSeq" id="XP_031924389.1">
    <property type="nucleotide sequence ID" value="XM_032074349.1"/>
</dbReference>
<dbReference type="CDD" id="cd03443">
    <property type="entry name" value="PaaI_thioesterase"/>
    <property type="match status" value="1"/>
</dbReference>
<name>A0A5N6ZVA0_9EURO</name>
<reference evidence="3 4" key="1">
    <citation type="submission" date="2019-04" db="EMBL/GenBank/DDBJ databases">
        <title>Friends and foes A comparative genomics studyof 23 Aspergillus species from section Flavi.</title>
        <authorList>
            <consortium name="DOE Joint Genome Institute"/>
            <person name="Kjaerbolling I."/>
            <person name="Vesth T."/>
            <person name="Frisvad J.C."/>
            <person name="Nybo J.L."/>
            <person name="Theobald S."/>
            <person name="Kildgaard S."/>
            <person name="Isbrandt T."/>
            <person name="Kuo A."/>
            <person name="Sato A."/>
            <person name="Lyhne E.K."/>
            <person name="Kogle M.E."/>
            <person name="Wiebenga A."/>
            <person name="Kun R.S."/>
            <person name="Lubbers R.J."/>
            <person name="Makela M.R."/>
            <person name="Barry K."/>
            <person name="Chovatia M."/>
            <person name="Clum A."/>
            <person name="Daum C."/>
            <person name="Haridas S."/>
            <person name="He G."/>
            <person name="LaButti K."/>
            <person name="Lipzen A."/>
            <person name="Mondo S."/>
            <person name="Riley R."/>
            <person name="Salamov A."/>
            <person name="Simmons B.A."/>
            <person name="Magnuson J.K."/>
            <person name="Henrissat B."/>
            <person name="Mortensen U.H."/>
            <person name="Larsen T.O."/>
            <person name="Devries R.P."/>
            <person name="Grigoriev I.V."/>
            <person name="Machida M."/>
            <person name="Baker S.E."/>
            <person name="Andersen M.R."/>
        </authorList>
    </citation>
    <scope>NUCLEOTIDE SEQUENCE [LARGE SCALE GENOMIC DNA]</scope>
    <source>
        <strain evidence="3 4">CBS 763.97</strain>
    </source>
</reference>
<dbReference type="InterPro" id="IPR029069">
    <property type="entry name" value="HotDog_dom_sf"/>
</dbReference>
<dbReference type="OrthoDB" id="506431at2759"/>
<dbReference type="GeneID" id="43658795"/>
<evidence type="ECO:0000313" key="3">
    <source>
        <dbReference type="EMBL" id="KAE8361308.1"/>
    </source>
</evidence>
<dbReference type="Gene3D" id="3.10.129.10">
    <property type="entry name" value="Hotdog Thioesterase"/>
    <property type="match status" value="1"/>
</dbReference>
<dbReference type="AlphaFoldDB" id="A0A5N6ZVA0"/>
<sequence>MIGKQSHKGNLPNKMRASGAKGGRLDNLQQFLETHPTSIQALDHFAAIPWINKFLTNPAYKAIPTYGRVRKSDNTEDWFFAQTTNSPTTIPHFLTLQRKDFCPLPESPRGTISLSAGPRTTPYRAPEYPDCITFLDLGSPGLDGHSGILHGGMAGAILDETLGLTVSLHLASHPKRGLSGMTASLHVTYRAPVLTPSTVVVRTWVEVREGRKWVCRGQIVDGDDVVLTEGEALFVTGVQSATL</sequence>
<accession>A0A5N6ZVA0</accession>
<dbReference type="PANTHER" id="PTHR47260:SF3">
    <property type="entry name" value="THIOESTERASE FAMILY PROTEIN (AFU_ORTHOLOGUE AFUA_7G03960)"/>
    <property type="match status" value="1"/>
</dbReference>
<dbReference type="Pfam" id="PF03061">
    <property type="entry name" value="4HBT"/>
    <property type="match status" value="1"/>
</dbReference>
<evidence type="ECO:0000259" key="2">
    <source>
        <dbReference type="Pfam" id="PF03061"/>
    </source>
</evidence>
<dbReference type="PANTHER" id="PTHR47260">
    <property type="entry name" value="UPF0644 PROTEIN PB2B4.06"/>
    <property type="match status" value="1"/>
</dbReference>
<dbReference type="EMBL" id="ML737740">
    <property type="protein sequence ID" value="KAE8361308.1"/>
    <property type="molecule type" value="Genomic_DNA"/>
</dbReference>
<organism evidence="3 4">
    <name type="scientific">Aspergillus caelatus</name>
    <dbReference type="NCBI Taxonomy" id="61420"/>
    <lineage>
        <taxon>Eukaryota</taxon>
        <taxon>Fungi</taxon>
        <taxon>Dikarya</taxon>
        <taxon>Ascomycota</taxon>
        <taxon>Pezizomycotina</taxon>
        <taxon>Eurotiomycetes</taxon>
        <taxon>Eurotiomycetidae</taxon>
        <taxon>Eurotiales</taxon>
        <taxon>Aspergillaceae</taxon>
        <taxon>Aspergillus</taxon>
        <taxon>Aspergillus subgen. Circumdati</taxon>
    </lineage>
</organism>
<evidence type="ECO:0000313" key="4">
    <source>
        <dbReference type="Proteomes" id="UP000326268"/>
    </source>
</evidence>
<evidence type="ECO:0000256" key="1">
    <source>
        <dbReference type="SAM" id="MobiDB-lite"/>
    </source>
</evidence>
<proteinExistence type="predicted"/>
<dbReference type="Proteomes" id="UP000326268">
    <property type="component" value="Unassembled WGS sequence"/>
</dbReference>
<protein>
    <submittedName>
        <fullName evidence="3">HotDog domain-containing protein</fullName>
    </submittedName>
</protein>
<keyword evidence="4" id="KW-1185">Reference proteome</keyword>
<gene>
    <name evidence="3" type="ORF">BDV27DRAFT_167007</name>
</gene>
<dbReference type="SUPFAM" id="SSF54637">
    <property type="entry name" value="Thioesterase/thiol ester dehydrase-isomerase"/>
    <property type="match status" value="1"/>
</dbReference>